<dbReference type="InterPro" id="IPR028359">
    <property type="entry name" value="UDP_ManNAc/GlcNAc_DH"/>
</dbReference>
<dbReference type="PIRSF" id="PIRSF000124">
    <property type="entry name" value="UDPglc_GDPman_dh"/>
    <property type="match status" value="1"/>
</dbReference>
<accession>A0A117UZ86</accession>
<keyword evidence="7" id="KW-1185">Reference proteome</keyword>
<dbReference type="STRING" id="1117702.AQZ52_01025"/>
<dbReference type="NCBIfam" id="TIGR03026">
    <property type="entry name" value="NDP-sugDHase"/>
    <property type="match status" value="1"/>
</dbReference>
<protein>
    <submittedName>
        <fullName evidence="6">UDP-N-acetyl-D-galactosamine dehydrogenase</fullName>
    </submittedName>
</protein>
<evidence type="ECO:0000256" key="4">
    <source>
        <dbReference type="PIRNR" id="PIRNR000124"/>
    </source>
</evidence>
<dbReference type="Gene3D" id="3.40.50.720">
    <property type="entry name" value="NAD(P)-binding Rossmann-like Domain"/>
    <property type="match status" value="2"/>
</dbReference>
<evidence type="ECO:0000256" key="3">
    <source>
        <dbReference type="ARBA" id="ARBA00023027"/>
    </source>
</evidence>
<evidence type="ECO:0000313" key="7">
    <source>
        <dbReference type="Proteomes" id="UP000058012"/>
    </source>
</evidence>
<dbReference type="Pfam" id="PF03721">
    <property type="entry name" value="UDPG_MGDP_dh_N"/>
    <property type="match status" value="1"/>
</dbReference>
<dbReference type="GO" id="GO:0000271">
    <property type="term" value="P:polysaccharide biosynthetic process"/>
    <property type="evidence" value="ECO:0007669"/>
    <property type="project" value="InterPro"/>
</dbReference>
<evidence type="ECO:0000256" key="2">
    <source>
        <dbReference type="ARBA" id="ARBA00023002"/>
    </source>
</evidence>
<dbReference type="SMART" id="SM00984">
    <property type="entry name" value="UDPG_MGDP_dh_C"/>
    <property type="match status" value="1"/>
</dbReference>
<dbReference type="Pfam" id="PF00984">
    <property type="entry name" value="UDPG_MGDP_dh"/>
    <property type="match status" value="1"/>
</dbReference>
<keyword evidence="3" id="KW-0520">NAD</keyword>
<sequence>MDGFGKIGVVGLGYVGLPLAVSFARKYDVIGFDVSEARVATLREGHDYTNEIAPEELAASTLTITGAVEDLRGCGILIVTVPTPVDDSCRPDFSNLVDACAAIGKVIAPGTIIVFESTVYPGATEEICAPVIEASSGLKSGAGFKLGYSPERINPGDKAHPLEAIVKVVAGQDEATLDTLAALYGSIIHAGIHRASSIRVAEAAKVIENTQRDINIALMNEISKICDLVGIRTAEVLAAAGTKWNFLKFYPGLVGGHCIGVDPYYLTAKAEQLGYHPEVILSGRRINDGMGSYIAQRAVKLLAVSGHSLGAARVGILGLTFKENVPDIRNSKVEDIYRELCEFGIRPLVHDPMADRGAAEREFGITLSDLDAFTGLDVLIYAVSHDTYAALGVPTIEGMIAPEGILIDVKSAVQPADLRSDIRYWSL</sequence>
<dbReference type="SUPFAM" id="SSF48179">
    <property type="entry name" value="6-phosphogluconate dehydrogenase C-terminal domain-like"/>
    <property type="match status" value="1"/>
</dbReference>
<dbReference type="InterPro" id="IPR008927">
    <property type="entry name" value="6-PGluconate_DH-like_C_sf"/>
</dbReference>
<name>A0A117UZ86_9SPHN</name>
<dbReference type="SUPFAM" id="SSF51735">
    <property type="entry name" value="NAD(P)-binding Rossmann-fold domains"/>
    <property type="match status" value="1"/>
</dbReference>
<reference evidence="6 7" key="1">
    <citation type="submission" date="2015-10" db="EMBL/GenBank/DDBJ databases">
        <title>Draft genome sequence of Novosphingobium fuchskuhlense DSM 25065 isolated from a surface water sample of the southwest basin of Lake Grosse Fuchskuhle.</title>
        <authorList>
            <person name="Ruckert C."/>
            <person name="Winkler A."/>
            <person name="Glaeser J."/>
            <person name="Grossart H.-P."/>
            <person name="Kalinowski J."/>
            <person name="Glaeser S."/>
        </authorList>
    </citation>
    <scope>NUCLEOTIDE SEQUENCE [LARGE SCALE GENOMIC DNA]</scope>
    <source>
        <strain evidence="6 7">FNE08-7</strain>
    </source>
</reference>
<comment type="similarity">
    <text evidence="1 4">Belongs to the UDP-glucose/GDP-mannose dehydrogenase family.</text>
</comment>
<dbReference type="OrthoDB" id="9803238at2"/>
<dbReference type="Pfam" id="PF03720">
    <property type="entry name" value="UDPG_MGDP_dh_C"/>
    <property type="match status" value="1"/>
</dbReference>
<dbReference type="AlphaFoldDB" id="A0A117UZ86"/>
<proteinExistence type="inferred from homology"/>
<feature type="domain" description="UDP-glucose/GDP-mannose dehydrogenase C-terminal" evidence="5">
    <location>
        <begin position="315"/>
        <end position="415"/>
    </location>
</feature>
<dbReference type="InterPro" id="IPR036291">
    <property type="entry name" value="NAD(P)-bd_dom_sf"/>
</dbReference>
<dbReference type="InterPro" id="IPR001732">
    <property type="entry name" value="UDP-Glc/GDP-Man_DH_N"/>
</dbReference>
<dbReference type="InterPro" id="IPR017476">
    <property type="entry name" value="UDP-Glc/GDP-Man"/>
</dbReference>
<dbReference type="InterPro" id="IPR014027">
    <property type="entry name" value="UDP-Glc/GDP-Man_DH_C"/>
</dbReference>
<dbReference type="RefSeq" id="WP_067906103.1">
    <property type="nucleotide sequence ID" value="NZ_KQ954244.1"/>
</dbReference>
<dbReference type="GO" id="GO:0051287">
    <property type="term" value="F:NAD binding"/>
    <property type="evidence" value="ECO:0007669"/>
    <property type="project" value="InterPro"/>
</dbReference>
<evidence type="ECO:0000259" key="5">
    <source>
        <dbReference type="SMART" id="SM00984"/>
    </source>
</evidence>
<organism evidence="6 7">
    <name type="scientific">Novosphingobium fuchskuhlense</name>
    <dbReference type="NCBI Taxonomy" id="1117702"/>
    <lineage>
        <taxon>Bacteria</taxon>
        <taxon>Pseudomonadati</taxon>
        <taxon>Pseudomonadota</taxon>
        <taxon>Alphaproteobacteria</taxon>
        <taxon>Sphingomonadales</taxon>
        <taxon>Sphingomonadaceae</taxon>
        <taxon>Novosphingobium</taxon>
    </lineage>
</organism>
<evidence type="ECO:0000256" key="1">
    <source>
        <dbReference type="ARBA" id="ARBA00006601"/>
    </source>
</evidence>
<dbReference type="InterPro" id="IPR014026">
    <property type="entry name" value="UDP-Glc/GDP-Man_DH_dimer"/>
</dbReference>
<dbReference type="PANTHER" id="PTHR43491">
    <property type="entry name" value="UDP-N-ACETYL-D-MANNOSAMINE DEHYDROGENASE"/>
    <property type="match status" value="1"/>
</dbReference>
<comment type="caution">
    <text evidence="6">The sequence shown here is derived from an EMBL/GenBank/DDBJ whole genome shotgun (WGS) entry which is preliminary data.</text>
</comment>
<dbReference type="EMBL" id="LLZS01000001">
    <property type="protein sequence ID" value="KUR73586.1"/>
    <property type="molecule type" value="Genomic_DNA"/>
</dbReference>
<dbReference type="GO" id="GO:0016616">
    <property type="term" value="F:oxidoreductase activity, acting on the CH-OH group of donors, NAD or NADP as acceptor"/>
    <property type="evidence" value="ECO:0007669"/>
    <property type="project" value="InterPro"/>
</dbReference>
<dbReference type="Proteomes" id="UP000058012">
    <property type="component" value="Unassembled WGS sequence"/>
</dbReference>
<evidence type="ECO:0000313" key="6">
    <source>
        <dbReference type="EMBL" id="KUR73586.1"/>
    </source>
</evidence>
<dbReference type="GO" id="GO:0016628">
    <property type="term" value="F:oxidoreductase activity, acting on the CH-CH group of donors, NAD or NADP as acceptor"/>
    <property type="evidence" value="ECO:0007669"/>
    <property type="project" value="InterPro"/>
</dbReference>
<dbReference type="SUPFAM" id="SSF52413">
    <property type="entry name" value="UDP-glucose/GDP-mannose dehydrogenase C-terminal domain"/>
    <property type="match status" value="1"/>
</dbReference>
<dbReference type="PANTHER" id="PTHR43491:SF2">
    <property type="entry name" value="UDP-N-ACETYL-D-MANNOSAMINE DEHYDROGENASE"/>
    <property type="match status" value="1"/>
</dbReference>
<dbReference type="InterPro" id="IPR036220">
    <property type="entry name" value="UDP-Glc/GDP-Man_DH_C_sf"/>
</dbReference>
<keyword evidence="2" id="KW-0560">Oxidoreductase</keyword>
<gene>
    <name evidence="6" type="ORF">AQZ52_01025</name>
</gene>
<dbReference type="PIRSF" id="PIRSF500136">
    <property type="entry name" value="UDP_ManNAc_DH"/>
    <property type="match status" value="1"/>
</dbReference>